<dbReference type="Pfam" id="PF01464">
    <property type="entry name" value="SLT"/>
    <property type="match status" value="1"/>
</dbReference>
<evidence type="ECO:0000259" key="3">
    <source>
        <dbReference type="Pfam" id="PF01464"/>
    </source>
</evidence>
<name>A0A060NXT2_9BURK</name>
<dbReference type="EMBL" id="AP014569">
    <property type="protein sequence ID" value="BAO83709.1"/>
    <property type="molecule type" value="Genomic_DNA"/>
</dbReference>
<evidence type="ECO:0000256" key="2">
    <source>
        <dbReference type="SAM" id="Phobius"/>
    </source>
</evidence>
<reference evidence="4 5" key="1">
    <citation type="journal article" date="2014" name="Nat. Commun.">
        <title>Physiological and genomic features of highly alkaliphilic hydrogen-utilizing Betaproteobacteria from a continental serpentinizing site.</title>
        <authorList>
            <person name="Suzuki S."/>
            <person name="Kuenen J.G."/>
            <person name="Schipper K."/>
            <person name="van der Velde S."/>
            <person name="Ishii S."/>
            <person name="Wu A."/>
            <person name="Sorokin D.Y."/>
            <person name="Tenney A."/>
            <person name="Meng X.Y."/>
            <person name="Morrill P.L."/>
            <person name="Kamagata Y."/>
            <person name="Muyzer G."/>
            <person name="Nealson K.H."/>
        </authorList>
    </citation>
    <scope>NUCLEOTIDE SEQUENCE [LARGE SCALE GENOMIC DNA]</scope>
    <source>
        <strain evidence="4 5">B1</strain>
    </source>
</reference>
<dbReference type="Gene3D" id="1.10.530.10">
    <property type="match status" value="1"/>
</dbReference>
<feature type="region of interest" description="Disordered" evidence="1">
    <location>
        <begin position="302"/>
        <end position="324"/>
    </location>
</feature>
<keyword evidence="2" id="KW-0812">Transmembrane</keyword>
<dbReference type="HOGENOM" id="CLU_052471_1_0_4"/>
<dbReference type="InterPro" id="IPR008258">
    <property type="entry name" value="Transglycosylase_SLT_dom_1"/>
</dbReference>
<dbReference type="Proteomes" id="UP000066014">
    <property type="component" value="Chromosome"/>
</dbReference>
<dbReference type="KEGG" id="cbab:SMCB_1481"/>
<sequence length="324" mass="34643">MTASTLARFFGPSDTALQSPPDAPAQRSVASRLQRLLRLGRGSLLLLGLALVLALGALALQPQLRQGLEYHTLGWLLQRQLAAVEVRVEPRAIERVTVADPSDLTGQQQRVTDWLSRKYRVAKEPMSALVAEAYVVGEQLDLDPKLILAVMAMESRFNPFAASPVGAQGLMQVMTRVHSAKLEDFGGKLAVFDPLTNLRVGAMILRDTIRRAGSIEGGLRLYVGAVSTDGRDYIDRVLSERDRLHRVAVGQRVGFNAGQRRTLGAASASSSPSAITEAAQMPAPGVVPDAVAPATLDIAPLTAAEREAKAPADTSPYPAQSLPS</sequence>
<dbReference type="AlphaFoldDB" id="A0A060NXT2"/>
<gene>
    <name evidence="4" type="ORF">SMCB_1481</name>
</gene>
<keyword evidence="2" id="KW-1133">Transmembrane helix</keyword>
<dbReference type="RefSeq" id="WP_231851180.1">
    <property type="nucleotide sequence ID" value="NZ_AP014569.1"/>
</dbReference>
<evidence type="ECO:0000313" key="5">
    <source>
        <dbReference type="Proteomes" id="UP000066014"/>
    </source>
</evidence>
<dbReference type="SUPFAM" id="SSF53955">
    <property type="entry name" value="Lysozyme-like"/>
    <property type="match status" value="1"/>
</dbReference>
<dbReference type="InterPro" id="IPR023346">
    <property type="entry name" value="Lysozyme-like_dom_sf"/>
</dbReference>
<keyword evidence="2" id="KW-0472">Membrane</keyword>
<feature type="domain" description="Transglycosylase SLT" evidence="3">
    <location>
        <begin position="140"/>
        <end position="213"/>
    </location>
</feature>
<proteinExistence type="predicted"/>
<protein>
    <submittedName>
        <fullName evidence="4">Soluble lytic murein transglycosylase and related regulatory protein</fullName>
    </submittedName>
</protein>
<dbReference type="CDD" id="cd00254">
    <property type="entry name" value="LT-like"/>
    <property type="match status" value="1"/>
</dbReference>
<accession>A0A060NXT2</accession>
<organism evidence="4 5">
    <name type="scientific">Serpentinimonas maccroryi</name>
    <dbReference type="NCBI Taxonomy" id="1458426"/>
    <lineage>
        <taxon>Bacteria</taxon>
        <taxon>Pseudomonadati</taxon>
        <taxon>Pseudomonadota</taxon>
        <taxon>Betaproteobacteria</taxon>
        <taxon>Burkholderiales</taxon>
        <taxon>Comamonadaceae</taxon>
        <taxon>Serpentinimonas</taxon>
    </lineage>
</organism>
<evidence type="ECO:0000313" key="4">
    <source>
        <dbReference type="EMBL" id="BAO83709.1"/>
    </source>
</evidence>
<feature type="transmembrane region" description="Helical" evidence="2">
    <location>
        <begin position="42"/>
        <end position="60"/>
    </location>
</feature>
<evidence type="ECO:0000256" key="1">
    <source>
        <dbReference type="SAM" id="MobiDB-lite"/>
    </source>
</evidence>
<keyword evidence="5" id="KW-1185">Reference proteome</keyword>
<dbReference type="STRING" id="1458426.SMCB_1481"/>